<evidence type="ECO:0000313" key="4">
    <source>
        <dbReference type="Proteomes" id="UP000317835"/>
    </source>
</evidence>
<feature type="region of interest" description="Disordered" evidence="1">
    <location>
        <begin position="496"/>
        <end position="531"/>
    </location>
</feature>
<feature type="compositionally biased region" description="Gly residues" evidence="1">
    <location>
        <begin position="48"/>
        <end position="62"/>
    </location>
</feature>
<reference evidence="3 4" key="1">
    <citation type="submission" date="2019-02" db="EMBL/GenBank/DDBJ databases">
        <title>Deep-cultivation of Planctomycetes and their phenomic and genomic characterization uncovers novel biology.</title>
        <authorList>
            <person name="Wiegand S."/>
            <person name="Jogler M."/>
            <person name="Boedeker C."/>
            <person name="Pinto D."/>
            <person name="Vollmers J."/>
            <person name="Rivas-Marin E."/>
            <person name="Kohn T."/>
            <person name="Peeters S.H."/>
            <person name="Heuer A."/>
            <person name="Rast P."/>
            <person name="Oberbeckmann S."/>
            <person name="Bunk B."/>
            <person name="Jeske O."/>
            <person name="Meyerdierks A."/>
            <person name="Storesund J.E."/>
            <person name="Kallscheuer N."/>
            <person name="Luecker S."/>
            <person name="Lage O.M."/>
            <person name="Pohl T."/>
            <person name="Merkel B.J."/>
            <person name="Hornburger P."/>
            <person name="Mueller R.-W."/>
            <person name="Bruemmer F."/>
            <person name="Labrenz M."/>
            <person name="Spormann A.M."/>
            <person name="Op den Camp H."/>
            <person name="Overmann J."/>
            <person name="Amann R."/>
            <person name="Jetten M.S.M."/>
            <person name="Mascher T."/>
            <person name="Medema M.H."/>
            <person name="Devos D.P."/>
            <person name="Kaster A.-K."/>
            <person name="Ovreas L."/>
            <person name="Rohde M."/>
            <person name="Galperin M.Y."/>
            <person name="Jogler C."/>
        </authorList>
    </citation>
    <scope>NUCLEOTIDE SEQUENCE [LARGE SCALE GENOMIC DNA]</scope>
    <source>
        <strain evidence="3 4">ElP</strain>
    </source>
</reference>
<evidence type="ECO:0000256" key="1">
    <source>
        <dbReference type="SAM" id="MobiDB-lite"/>
    </source>
</evidence>
<dbReference type="AlphaFoldDB" id="A0A518GY72"/>
<accession>A0A518GY72</accession>
<keyword evidence="2" id="KW-0732">Signal</keyword>
<proteinExistence type="predicted"/>
<dbReference type="Proteomes" id="UP000317835">
    <property type="component" value="Chromosome"/>
</dbReference>
<keyword evidence="4" id="KW-1185">Reference proteome</keyword>
<gene>
    <name evidence="3" type="ORF">ElP_13650</name>
</gene>
<feature type="compositionally biased region" description="Gly residues" evidence="1">
    <location>
        <begin position="689"/>
        <end position="710"/>
    </location>
</feature>
<feature type="compositionally biased region" description="Low complexity" evidence="1">
    <location>
        <begin position="63"/>
        <end position="75"/>
    </location>
</feature>
<feature type="region of interest" description="Disordered" evidence="1">
    <location>
        <begin position="25"/>
        <end position="75"/>
    </location>
</feature>
<feature type="region of interest" description="Disordered" evidence="1">
    <location>
        <begin position="629"/>
        <end position="726"/>
    </location>
</feature>
<protein>
    <recommendedName>
        <fullName evidence="5">DUF3352 domain-containing protein</fullName>
    </recommendedName>
</protein>
<name>A0A518GY72_9BACT</name>
<dbReference type="OrthoDB" id="243026at2"/>
<dbReference type="RefSeq" id="WP_145267858.1">
    <property type="nucleotide sequence ID" value="NZ_CP036426.1"/>
</dbReference>
<sequence precursor="true">MRLDPRRDRLAVLMTAALMAASLTSGNASAQGPGRGSGGYPQQPGRPGNFGSGPGGQAGVQGGQPPQQGEGEQAEAAGAPLVDLGSIPTDTAPLARYLPSSATGVFLEFPGLNSTPDAWRGSAAHGILNDTTLGAMIRELISQAVEAAPNAPAGVMTGPEVALIAEHIARQGFVAASPADDERGEHYMVLVIRKGAHRDVRAVFGKLIGTIAAQGTKPQVVSKGGNRQVVVMDLPAFGDAEGGDWAWWIEGEDLVFVFDGSDGADRVIAALDGQEPNAVEDPIRRELMAVDGSFQPVMFGAWRFDRPGASEGERTLSQENGLSRADLRWGFDGEESLTVLRLPAAAPRQGIMTLFDQPKVPLGELPPIPADVSDVSVLSVDPAGLLDAIVALSEQDNPALAEQIGAFEQAFADRARFDLRDDVLASLGPKIATYTLPRPDAQRAGGNPIAGVMNALGGLGLPQFVVAIEVKDAPSFTPKLDGMILALNQQIASALEGTQTPPPPEAPGGSGRGPGGDRQPTERPEPPKFSMTLASPRTYLLKLPDGLYGLTGYQPTITLGNQYLIFASNPVAARQCRELESADEAERWAAGSDLAARLPSDLTMMFVTDPSRTLPEAIASLPDALNLAMHPPATPPATAFGGPAGGGSDRGRPMSSGPPGGGSSSGSRGSFDSSSRSPGSPGEYSGSGEYSGGAGSSAGANQSGGSGGPQAGATSPAEPGTIRIDPSLIPSSDAIRNFLFPALYTVSVDDQGIRLEGRETLPAQWGVSGIGRGLSIPLQSFPGVGGGD</sequence>
<evidence type="ECO:0008006" key="5">
    <source>
        <dbReference type="Google" id="ProtNLM"/>
    </source>
</evidence>
<evidence type="ECO:0000256" key="2">
    <source>
        <dbReference type="SAM" id="SignalP"/>
    </source>
</evidence>
<feature type="compositionally biased region" description="Low complexity" evidence="1">
    <location>
        <begin position="665"/>
        <end position="688"/>
    </location>
</feature>
<organism evidence="3 4">
    <name type="scientific">Tautonia plasticadhaerens</name>
    <dbReference type="NCBI Taxonomy" id="2527974"/>
    <lineage>
        <taxon>Bacteria</taxon>
        <taxon>Pseudomonadati</taxon>
        <taxon>Planctomycetota</taxon>
        <taxon>Planctomycetia</taxon>
        <taxon>Isosphaerales</taxon>
        <taxon>Isosphaeraceae</taxon>
        <taxon>Tautonia</taxon>
    </lineage>
</organism>
<evidence type="ECO:0000313" key="3">
    <source>
        <dbReference type="EMBL" id="QDV33492.1"/>
    </source>
</evidence>
<feature type="signal peptide" evidence="2">
    <location>
        <begin position="1"/>
        <end position="30"/>
    </location>
</feature>
<feature type="chain" id="PRO_5022228937" description="DUF3352 domain-containing protein" evidence="2">
    <location>
        <begin position="31"/>
        <end position="788"/>
    </location>
</feature>
<dbReference type="KEGG" id="tpla:ElP_13650"/>
<dbReference type="EMBL" id="CP036426">
    <property type="protein sequence ID" value="QDV33492.1"/>
    <property type="molecule type" value="Genomic_DNA"/>
</dbReference>